<evidence type="ECO:0000313" key="2">
    <source>
        <dbReference type="EMBL" id="TGD99430.1"/>
    </source>
</evidence>
<feature type="domain" description="Carboxymuconolactone decarboxylase-like" evidence="1">
    <location>
        <begin position="37"/>
        <end position="119"/>
    </location>
</feature>
<name>A0A4Z0NSA4_9HYPH</name>
<dbReference type="Gene3D" id="1.20.1290.10">
    <property type="entry name" value="AhpD-like"/>
    <property type="match status" value="1"/>
</dbReference>
<reference evidence="2 3" key="1">
    <citation type="submission" date="2019-04" db="EMBL/GenBank/DDBJ databases">
        <authorList>
            <person name="Feng G."/>
            <person name="Zhu H."/>
        </authorList>
    </citation>
    <scope>NUCLEOTIDE SEQUENCE [LARGE SCALE GENOMIC DNA]</scope>
    <source>
        <strain evidence="2 3">6HR-1</strain>
    </source>
</reference>
<dbReference type="EMBL" id="SRLB01000008">
    <property type="protein sequence ID" value="TGD99430.1"/>
    <property type="molecule type" value="Genomic_DNA"/>
</dbReference>
<dbReference type="PANTHER" id="PTHR33570:SF2">
    <property type="entry name" value="CARBOXYMUCONOLACTONE DECARBOXYLASE-LIKE DOMAIN-CONTAINING PROTEIN"/>
    <property type="match status" value="1"/>
</dbReference>
<dbReference type="AlphaFoldDB" id="A0A4Z0NSA4"/>
<sequence length="131" mass="14371">MAESEQFEKGLEVRRAVLGADYVDGSLAKADDFMMAFQRITTEWCWGYAWTREGLDRKTRSMLNLAMLTALSKPAELKLHVKGALANGVSVDEIKEILLHATVYCGIPAGLDAFKAAHEVLKAEGAVPDKT</sequence>
<evidence type="ECO:0000259" key="1">
    <source>
        <dbReference type="Pfam" id="PF02627"/>
    </source>
</evidence>
<dbReference type="RefSeq" id="WP_135415062.1">
    <property type="nucleotide sequence ID" value="NZ_SRLB01000008.1"/>
</dbReference>
<dbReference type="SUPFAM" id="SSF69118">
    <property type="entry name" value="AhpD-like"/>
    <property type="match status" value="1"/>
</dbReference>
<proteinExistence type="predicted"/>
<comment type="caution">
    <text evidence="2">The sequence shown here is derived from an EMBL/GenBank/DDBJ whole genome shotgun (WGS) entry which is preliminary data.</text>
</comment>
<dbReference type="InterPro" id="IPR003779">
    <property type="entry name" value="CMD-like"/>
</dbReference>
<dbReference type="Pfam" id="PF02627">
    <property type="entry name" value="CMD"/>
    <property type="match status" value="1"/>
</dbReference>
<keyword evidence="3" id="KW-1185">Reference proteome</keyword>
<evidence type="ECO:0000313" key="3">
    <source>
        <dbReference type="Proteomes" id="UP000297535"/>
    </source>
</evidence>
<dbReference type="InterPro" id="IPR052512">
    <property type="entry name" value="4CMD/NDH-1_regulator"/>
</dbReference>
<dbReference type="PANTHER" id="PTHR33570">
    <property type="entry name" value="4-CARBOXYMUCONOLACTONE DECARBOXYLASE FAMILY PROTEIN"/>
    <property type="match status" value="1"/>
</dbReference>
<dbReference type="GO" id="GO:0051920">
    <property type="term" value="F:peroxiredoxin activity"/>
    <property type="evidence" value="ECO:0007669"/>
    <property type="project" value="InterPro"/>
</dbReference>
<accession>A0A4Z0NSA4</accession>
<dbReference type="Proteomes" id="UP000297535">
    <property type="component" value="Unassembled WGS sequence"/>
</dbReference>
<protein>
    <submittedName>
        <fullName evidence="2">Gamma carboxymuconolactone decarboxylase</fullName>
    </submittedName>
</protein>
<dbReference type="InterPro" id="IPR029032">
    <property type="entry name" value="AhpD-like"/>
</dbReference>
<gene>
    <name evidence="2" type="ORF">EU555_13065</name>
</gene>
<dbReference type="OrthoDB" id="9801400at2"/>
<organism evidence="2 3">
    <name type="scientific">Methylobacterium nonmethylotrophicum</name>
    <dbReference type="NCBI Taxonomy" id="1141884"/>
    <lineage>
        <taxon>Bacteria</taxon>
        <taxon>Pseudomonadati</taxon>
        <taxon>Pseudomonadota</taxon>
        <taxon>Alphaproteobacteria</taxon>
        <taxon>Hyphomicrobiales</taxon>
        <taxon>Methylobacteriaceae</taxon>
        <taxon>Methylobacterium</taxon>
    </lineage>
</organism>